<gene>
    <name evidence="6" type="ORF">FALBO_10148</name>
</gene>
<dbReference type="Gene3D" id="3.40.50.300">
    <property type="entry name" value="P-loop containing nucleotide triphosphate hydrolases"/>
    <property type="match status" value="1"/>
</dbReference>
<name>A0A8H4L8C6_9HYPO</name>
<evidence type="ECO:0000259" key="5">
    <source>
        <dbReference type="PROSITE" id="PS51194"/>
    </source>
</evidence>
<feature type="region of interest" description="Disordered" evidence="4">
    <location>
        <begin position="65"/>
        <end position="107"/>
    </location>
</feature>
<keyword evidence="7" id="KW-1185">Reference proteome</keyword>
<dbReference type="GO" id="GO:0005737">
    <property type="term" value="C:cytoplasm"/>
    <property type="evidence" value="ECO:0007669"/>
    <property type="project" value="TreeGrafter"/>
</dbReference>
<comment type="catalytic activity">
    <reaction evidence="2">
        <text>Couples ATP hydrolysis with the unwinding of duplex DNA by translocating in the 3'-5' direction.</text>
        <dbReference type="EC" id="5.6.2.4"/>
    </reaction>
</comment>
<sequence>VGQGGGGRVPHGFAVQQDVPAKDGAVGGDVAGFRGAGDMFDGDIETGGGEGVFQEDAVHVNIVEDGGGSNGGGQAAAAANTGQKRRTTKAERHVVNGEGEEEGEEDEAVVDRVCEIVQTWTAEHEGGKVIIYGGTIKRVRRIAEQLGCAAYWRGIGNPAEKARRIGEWMSSKGGPAGWIAATNALGLGLDDPNVGLVVHGGMPRRLVDLVQESGRGGRGGRKSESVVVIRRSWLTQQAEIESGQSQAGPRTNE</sequence>
<dbReference type="PROSITE" id="PS51194">
    <property type="entry name" value="HELICASE_CTER"/>
    <property type="match status" value="1"/>
</dbReference>
<keyword evidence="6" id="KW-0347">Helicase</keyword>
<keyword evidence="6" id="KW-0547">Nucleotide-binding</keyword>
<evidence type="ECO:0000256" key="2">
    <source>
        <dbReference type="ARBA" id="ARBA00034617"/>
    </source>
</evidence>
<evidence type="ECO:0000313" key="7">
    <source>
        <dbReference type="Proteomes" id="UP000554235"/>
    </source>
</evidence>
<feature type="non-terminal residue" evidence="6">
    <location>
        <position position="1"/>
    </location>
</feature>
<accession>A0A8H4L8C6</accession>
<dbReference type="GO" id="GO:0009378">
    <property type="term" value="F:four-way junction helicase activity"/>
    <property type="evidence" value="ECO:0007669"/>
    <property type="project" value="TreeGrafter"/>
</dbReference>
<dbReference type="AlphaFoldDB" id="A0A8H4L8C6"/>
<dbReference type="SUPFAM" id="SSF52540">
    <property type="entry name" value="P-loop containing nucleoside triphosphate hydrolases"/>
    <property type="match status" value="1"/>
</dbReference>
<proteinExistence type="inferred from homology"/>
<dbReference type="GO" id="GO:0005694">
    <property type="term" value="C:chromosome"/>
    <property type="evidence" value="ECO:0007669"/>
    <property type="project" value="TreeGrafter"/>
</dbReference>
<comment type="caution">
    <text evidence="6">The sequence shown here is derived from an EMBL/GenBank/DDBJ whole genome shotgun (WGS) entry which is preliminary data.</text>
</comment>
<feature type="region of interest" description="Disordered" evidence="4">
    <location>
        <begin position="1"/>
        <end position="21"/>
    </location>
</feature>
<dbReference type="GO" id="GO:0000724">
    <property type="term" value="P:double-strand break repair via homologous recombination"/>
    <property type="evidence" value="ECO:0007669"/>
    <property type="project" value="TreeGrafter"/>
</dbReference>
<dbReference type="Proteomes" id="UP000554235">
    <property type="component" value="Unassembled WGS sequence"/>
</dbReference>
<keyword evidence="6" id="KW-0067">ATP-binding</keyword>
<dbReference type="EC" id="5.6.2.4" evidence="3"/>
<organism evidence="6 7">
    <name type="scientific">Fusarium albosuccineum</name>
    <dbReference type="NCBI Taxonomy" id="1237068"/>
    <lineage>
        <taxon>Eukaryota</taxon>
        <taxon>Fungi</taxon>
        <taxon>Dikarya</taxon>
        <taxon>Ascomycota</taxon>
        <taxon>Pezizomycotina</taxon>
        <taxon>Sordariomycetes</taxon>
        <taxon>Hypocreomycetidae</taxon>
        <taxon>Hypocreales</taxon>
        <taxon>Nectriaceae</taxon>
        <taxon>Fusarium</taxon>
        <taxon>Fusarium decemcellulare species complex</taxon>
    </lineage>
</organism>
<dbReference type="GO" id="GO:0043138">
    <property type="term" value="F:3'-5' DNA helicase activity"/>
    <property type="evidence" value="ECO:0007669"/>
    <property type="project" value="UniProtKB-EC"/>
</dbReference>
<feature type="compositionally biased region" description="Gly residues" evidence="4">
    <location>
        <begin position="65"/>
        <end position="74"/>
    </location>
</feature>
<evidence type="ECO:0000256" key="3">
    <source>
        <dbReference type="ARBA" id="ARBA00034808"/>
    </source>
</evidence>
<evidence type="ECO:0000313" key="6">
    <source>
        <dbReference type="EMBL" id="KAF4463033.1"/>
    </source>
</evidence>
<reference evidence="6 7" key="1">
    <citation type="submission" date="2020-01" db="EMBL/GenBank/DDBJ databases">
        <title>Identification and distribution of gene clusters putatively required for synthesis of sphingolipid metabolism inhibitors in phylogenetically diverse species of the filamentous fungus Fusarium.</title>
        <authorList>
            <person name="Kim H.-S."/>
            <person name="Busman M."/>
            <person name="Brown D.W."/>
            <person name="Divon H."/>
            <person name="Uhlig S."/>
            <person name="Proctor R.H."/>
        </authorList>
    </citation>
    <scope>NUCLEOTIDE SEQUENCE [LARGE SCALE GENOMIC DNA]</scope>
    <source>
        <strain evidence="6 7">NRRL 20459</strain>
    </source>
</reference>
<evidence type="ECO:0000256" key="1">
    <source>
        <dbReference type="ARBA" id="ARBA00005446"/>
    </source>
</evidence>
<dbReference type="PANTHER" id="PTHR13710">
    <property type="entry name" value="DNA HELICASE RECQ FAMILY MEMBER"/>
    <property type="match status" value="1"/>
</dbReference>
<dbReference type="InterPro" id="IPR027417">
    <property type="entry name" value="P-loop_NTPase"/>
</dbReference>
<dbReference type="OrthoDB" id="5425465at2759"/>
<feature type="domain" description="Helicase C-terminal" evidence="5">
    <location>
        <begin position="112"/>
        <end position="253"/>
    </location>
</feature>
<dbReference type="Pfam" id="PF00271">
    <property type="entry name" value="Helicase_C"/>
    <property type="match status" value="1"/>
</dbReference>
<evidence type="ECO:0000256" key="4">
    <source>
        <dbReference type="SAM" id="MobiDB-lite"/>
    </source>
</evidence>
<dbReference type="InterPro" id="IPR001650">
    <property type="entry name" value="Helicase_C-like"/>
</dbReference>
<keyword evidence="6" id="KW-0378">Hydrolase</keyword>
<comment type="similarity">
    <text evidence="1">Belongs to the helicase family. RecQ subfamily.</text>
</comment>
<protein>
    <recommendedName>
        <fullName evidence="3">DNA 3'-5' helicase</fullName>
        <ecNumber evidence="3">5.6.2.4</ecNumber>
    </recommendedName>
</protein>
<feature type="compositionally biased region" description="Acidic residues" evidence="4">
    <location>
        <begin position="98"/>
        <end position="107"/>
    </location>
</feature>
<dbReference type="EMBL" id="JAADYS010001431">
    <property type="protein sequence ID" value="KAF4463033.1"/>
    <property type="molecule type" value="Genomic_DNA"/>
</dbReference>
<dbReference type="PANTHER" id="PTHR13710:SF154">
    <property type="entry name" value="RECQ HELICASE, PUTATIVE (AFU_ORTHOLOGUE AFUA_6G14720)-RELATED"/>
    <property type="match status" value="1"/>
</dbReference>